<feature type="transmembrane region" description="Helical" evidence="1">
    <location>
        <begin position="35"/>
        <end position="64"/>
    </location>
</feature>
<accession>G6XJZ6</accession>
<keyword evidence="1" id="KW-0472">Membrane</keyword>
<feature type="transmembrane region" description="Helical" evidence="1">
    <location>
        <begin position="85"/>
        <end position="106"/>
    </location>
</feature>
<dbReference type="EMBL" id="AGQV01000005">
    <property type="protein sequence ID" value="EHH67958.1"/>
    <property type="molecule type" value="Genomic_DNA"/>
</dbReference>
<evidence type="ECO:0000313" key="2">
    <source>
        <dbReference type="EMBL" id="EHH67958.1"/>
    </source>
</evidence>
<dbReference type="eggNOG" id="COG1073">
    <property type="taxonomic scope" value="Bacteria"/>
</dbReference>
<keyword evidence="1" id="KW-0812">Transmembrane</keyword>
<sequence>MKSILKGLVFFGIWAFILFAYDALSSPCTSKNPYLILGIICGFLIGIQQVFSAFLLSLLALLLLKILKISAKFGSSYSKLLLLHGIFTICLFVTLGIAALGGLYFLRRLCLTGKLDPFPSLKAFLETFSGLSDKPTSIFRTGRHFPSDLQISQDFFVLELDDQGMAFDPGKITSIIQDIEKAAATPEAQIVIITFIHGWNHNAAPTDRNLIDFSNYIARLRAVSPGKAVMGIYVGWQGQRYNNFIQKSITFYDRSRRTRIISEGSLLELVTRLGELRVMYNTSPAGGGKNQGRIRVYHWGHSFGGAILYAAMSREISSYCRGVLGQTCCDRVFLINPATEGIFFLSTYQALNALPLSSLPSSEGHDPFFLCLTSRTDRDLSRLFRLAKFLRITTESYRTALEEICLYTPLGLVPQFVTHNGQSVNGALVLTAVSQSGVPYLRNPRVTVAMVDEAVIKDHNDIFKDELLKYFS</sequence>
<keyword evidence="1" id="KW-1133">Transmembrane helix</keyword>
<evidence type="ECO:0000313" key="3">
    <source>
        <dbReference type="Proteomes" id="UP000004949"/>
    </source>
</evidence>
<protein>
    <recommendedName>
        <fullName evidence="4">Transmembrane protein</fullName>
    </recommendedName>
</protein>
<organism evidence="2 3">
    <name type="scientific">Gluconobacter morbifer G707</name>
    <dbReference type="NCBI Taxonomy" id="1088869"/>
    <lineage>
        <taxon>Bacteria</taxon>
        <taxon>Pseudomonadati</taxon>
        <taxon>Pseudomonadota</taxon>
        <taxon>Alphaproteobacteria</taxon>
        <taxon>Acetobacterales</taxon>
        <taxon>Acetobacteraceae</taxon>
        <taxon>Gluconobacter</taxon>
    </lineage>
</organism>
<name>G6XJZ6_9PROT</name>
<reference evidence="2 3" key="1">
    <citation type="submission" date="2011-10" db="EMBL/GenBank/DDBJ databases">
        <title>Genome sequence of Gluconobacter morbifer G707, isolated from Drosophila gut.</title>
        <authorList>
            <person name="Lee W.-J."/>
            <person name="Kim E.-K."/>
        </authorList>
    </citation>
    <scope>NUCLEOTIDE SEQUENCE [LARGE SCALE GENOMIC DNA]</scope>
    <source>
        <strain evidence="2 3">G707</strain>
    </source>
</reference>
<gene>
    <name evidence="2" type="ORF">GMO_17250</name>
</gene>
<dbReference type="AlphaFoldDB" id="G6XJZ6"/>
<keyword evidence="3" id="KW-1185">Reference proteome</keyword>
<dbReference type="STRING" id="1088869.GMO_17250"/>
<dbReference type="Proteomes" id="UP000004949">
    <property type="component" value="Unassembled WGS sequence"/>
</dbReference>
<proteinExistence type="predicted"/>
<comment type="caution">
    <text evidence="2">The sequence shown here is derived from an EMBL/GenBank/DDBJ whole genome shotgun (WGS) entry which is preliminary data.</text>
</comment>
<evidence type="ECO:0008006" key="4">
    <source>
        <dbReference type="Google" id="ProtNLM"/>
    </source>
</evidence>
<dbReference type="PATRIC" id="fig|1088869.3.peg.1720"/>
<evidence type="ECO:0000256" key="1">
    <source>
        <dbReference type="SAM" id="Phobius"/>
    </source>
</evidence>